<dbReference type="InterPro" id="IPR051681">
    <property type="entry name" value="Ser/Thr_Kinases-Pseudokinases"/>
</dbReference>
<dbReference type="GO" id="GO:0004674">
    <property type="term" value="F:protein serine/threonine kinase activity"/>
    <property type="evidence" value="ECO:0007669"/>
    <property type="project" value="TreeGrafter"/>
</dbReference>
<sequence>MIVKYPFSGDVYSFAMVCYEILTGEVPYFEEKYQHEVKVLRGDCPKLCSQRPCNLKRLIGCCWSHDASIRPCFCEICEKLCCLKKLLLMPWKSFHAIRLFVHLFFCMA</sequence>
<reference evidence="2" key="1">
    <citation type="submission" date="2020-06" db="EMBL/GenBank/DDBJ databases">
        <title>WGS assembly of Ceratodon purpureus strain R40.</title>
        <authorList>
            <person name="Carey S.B."/>
            <person name="Jenkins J."/>
            <person name="Shu S."/>
            <person name="Lovell J.T."/>
            <person name="Sreedasyam A."/>
            <person name="Maumus F."/>
            <person name="Tiley G.P."/>
            <person name="Fernandez-Pozo N."/>
            <person name="Barry K."/>
            <person name="Chen C."/>
            <person name="Wang M."/>
            <person name="Lipzen A."/>
            <person name="Daum C."/>
            <person name="Saski C.A."/>
            <person name="Payton A.C."/>
            <person name="Mcbreen J.C."/>
            <person name="Conrad R.E."/>
            <person name="Kollar L.M."/>
            <person name="Olsson S."/>
            <person name="Huttunen S."/>
            <person name="Landis J.B."/>
            <person name="Wickett N.J."/>
            <person name="Johnson M.G."/>
            <person name="Rensing S.A."/>
            <person name="Grimwood J."/>
            <person name="Schmutz J."/>
            <person name="Mcdaniel S.F."/>
        </authorList>
    </citation>
    <scope>NUCLEOTIDE SEQUENCE</scope>
    <source>
        <strain evidence="2">R40</strain>
    </source>
</reference>
<evidence type="ECO:0000313" key="3">
    <source>
        <dbReference type="Proteomes" id="UP000822688"/>
    </source>
</evidence>
<dbReference type="Pfam" id="PF07714">
    <property type="entry name" value="PK_Tyr_Ser-Thr"/>
    <property type="match status" value="1"/>
</dbReference>
<dbReference type="EMBL" id="CM026424">
    <property type="protein sequence ID" value="KAG0579461.1"/>
    <property type="molecule type" value="Genomic_DNA"/>
</dbReference>
<dbReference type="PANTHER" id="PTHR44329:SF260">
    <property type="entry name" value="PROTEIN KINASE DOMAIN-CONTAINING PROTEIN"/>
    <property type="match status" value="1"/>
</dbReference>
<keyword evidence="3" id="KW-1185">Reference proteome</keyword>
<comment type="caution">
    <text evidence="2">The sequence shown here is derived from an EMBL/GenBank/DDBJ whole genome shotgun (WGS) entry which is preliminary data.</text>
</comment>
<dbReference type="InterPro" id="IPR001245">
    <property type="entry name" value="Ser-Thr/Tyr_kinase_cat_dom"/>
</dbReference>
<gene>
    <name evidence="2" type="ORF">KC19_4G100200</name>
</gene>
<name>A0A8T0I9N0_CERPU</name>
<dbReference type="SUPFAM" id="SSF56112">
    <property type="entry name" value="Protein kinase-like (PK-like)"/>
    <property type="match status" value="1"/>
</dbReference>
<evidence type="ECO:0000259" key="1">
    <source>
        <dbReference type="Pfam" id="PF07714"/>
    </source>
</evidence>
<dbReference type="Proteomes" id="UP000822688">
    <property type="component" value="Chromosome 4"/>
</dbReference>
<dbReference type="PANTHER" id="PTHR44329">
    <property type="entry name" value="SERINE/THREONINE-PROTEIN KINASE TNNI3K-RELATED"/>
    <property type="match status" value="1"/>
</dbReference>
<organism evidence="2 3">
    <name type="scientific">Ceratodon purpureus</name>
    <name type="common">Fire moss</name>
    <name type="synonym">Dicranum purpureum</name>
    <dbReference type="NCBI Taxonomy" id="3225"/>
    <lineage>
        <taxon>Eukaryota</taxon>
        <taxon>Viridiplantae</taxon>
        <taxon>Streptophyta</taxon>
        <taxon>Embryophyta</taxon>
        <taxon>Bryophyta</taxon>
        <taxon>Bryophytina</taxon>
        <taxon>Bryopsida</taxon>
        <taxon>Dicranidae</taxon>
        <taxon>Pseudoditrichales</taxon>
        <taxon>Ditrichaceae</taxon>
        <taxon>Ceratodon</taxon>
    </lineage>
</organism>
<dbReference type="AlphaFoldDB" id="A0A8T0I9N0"/>
<evidence type="ECO:0000313" key="2">
    <source>
        <dbReference type="EMBL" id="KAG0579461.1"/>
    </source>
</evidence>
<dbReference type="Gene3D" id="1.10.510.10">
    <property type="entry name" value="Transferase(Phosphotransferase) domain 1"/>
    <property type="match status" value="1"/>
</dbReference>
<proteinExistence type="predicted"/>
<dbReference type="InterPro" id="IPR011009">
    <property type="entry name" value="Kinase-like_dom_sf"/>
</dbReference>
<feature type="domain" description="Serine-threonine/tyrosine-protein kinase catalytic" evidence="1">
    <location>
        <begin position="6"/>
        <end position="80"/>
    </location>
</feature>
<protein>
    <recommendedName>
        <fullName evidence="1">Serine-threonine/tyrosine-protein kinase catalytic domain-containing protein</fullName>
    </recommendedName>
</protein>
<accession>A0A8T0I9N0</accession>